<dbReference type="InterPro" id="IPR021720">
    <property type="entry name" value="Malectin_dom"/>
</dbReference>
<dbReference type="PROSITE" id="PS51257">
    <property type="entry name" value="PROKAR_LIPOPROTEIN"/>
    <property type="match status" value="1"/>
</dbReference>
<accession>A0A2W5KUX6</accession>
<evidence type="ECO:0000313" key="4">
    <source>
        <dbReference type="EMBL" id="PZQ18625.1"/>
    </source>
</evidence>
<organism evidence="4 5">
    <name type="scientific">Rhodanobacter denitrificans</name>
    <dbReference type="NCBI Taxonomy" id="666685"/>
    <lineage>
        <taxon>Bacteria</taxon>
        <taxon>Pseudomonadati</taxon>
        <taxon>Pseudomonadota</taxon>
        <taxon>Gammaproteobacteria</taxon>
        <taxon>Lysobacterales</taxon>
        <taxon>Rhodanobacteraceae</taxon>
        <taxon>Rhodanobacter</taxon>
    </lineage>
</organism>
<dbReference type="Gene3D" id="3.40.50.1820">
    <property type="entry name" value="alpha/beta hydrolase"/>
    <property type="match status" value="1"/>
</dbReference>
<evidence type="ECO:0000313" key="5">
    <source>
        <dbReference type="Proteomes" id="UP000249046"/>
    </source>
</evidence>
<dbReference type="InterPro" id="IPR029058">
    <property type="entry name" value="AB_hydrolase_fold"/>
</dbReference>
<dbReference type="AlphaFoldDB" id="A0A2W5KUX6"/>
<feature type="domain" description="Malectin" evidence="3">
    <location>
        <begin position="459"/>
        <end position="576"/>
    </location>
</feature>
<dbReference type="EMBL" id="QFPO01000003">
    <property type="protein sequence ID" value="PZQ18625.1"/>
    <property type="molecule type" value="Genomic_DNA"/>
</dbReference>
<evidence type="ECO:0000256" key="2">
    <source>
        <dbReference type="SAM" id="SignalP"/>
    </source>
</evidence>
<evidence type="ECO:0000256" key="1">
    <source>
        <dbReference type="ARBA" id="ARBA00022729"/>
    </source>
</evidence>
<name>A0A2W5KUX6_9GAMM</name>
<dbReference type="PANTHER" id="PTHR43037">
    <property type="entry name" value="UNNAMED PRODUCT-RELATED"/>
    <property type="match status" value="1"/>
</dbReference>
<dbReference type="Proteomes" id="UP000249046">
    <property type="component" value="Unassembled WGS sequence"/>
</dbReference>
<dbReference type="Pfam" id="PF11721">
    <property type="entry name" value="Malectin"/>
    <property type="match status" value="1"/>
</dbReference>
<feature type="chain" id="PRO_5015856348" description="Malectin domain-containing protein" evidence="2">
    <location>
        <begin position="20"/>
        <end position="626"/>
    </location>
</feature>
<dbReference type="Gene3D" id="2.60.120.430">
    <property type="entry name" value="Galactose-binding lectin"/>
    <property type="match status" value="1"/>
</dbReference>
<sequence length="626" mass="65866">MIRARSLLLGLMLSTTSLAASAGCPPDRICAEDFLRRNDPPDDRLPFRIYVPPACQGHAGCPLLLFLHGSGETGTDNQSQLGNAANGAMQLVYPARQAQQPMIMVAPQCCLGEGGQWGGQKNRLIDVLEQVQSEFPYDAGRIYLTGISMGGGGALDLIGSYNGLFAAIVPVCPHTGYTAGDAAWATTPAWFFHAVDDGTVTVAHSRNHVAALRAAAGDPLYTEFATGGHAIWTRTYASVRLFDWLIAQRLGQPNVAVEPYVRLSEPTTGPVWTTSATVLDLAGSAGSPDAAIESVRWFLGAASGTAAGVSPWSVDALALGSGTQTVRMQARGASDDATLGGWTEASTSLRVTTPAVDNAAPRVFVLSEAVVHAGQPLDLRARVLDDGLPAPATIALDWTLEQAPAGSLLEVDPADRRRATIAAPAAGRYRIRVGADDGAAQGQFVQQVLVLPAGATPPVALAVNAGGGAYDAADGSRYEADAFFYGSTEASTASGPGALFGSLDDPLYEDYRVSYGNWGYRLPVPPGEYFVELHFAETYNPCNSASCRVQDVRLQGTPVLDRFSVFALAGQRSALRYGFFAQAAGGEIEVALARSGGQGERSRLDAIRVLRLDGLDETVFADGFEP</sequence>
<evidence type="ECO:0000259" key="3">
    <source>
        <dbReference type="Pfam" id="PF11721"/>
    </source>
</evidence>
<feature type="signal peptide" evidence="2">
    <location>
        <begin position="1"/>
        <end position="19"/>
    </location>
</feature>
<dbReference type="SUPFAM" id="SSF53474">
    <property type="entry name" value="alpha/beta-Hydrolases"/>
    <property type="match status" value="1"/>
</dbReference>
<gene>
    <name evidence="4" type="ORF">DI564_04855</name>
</gene>
<proteinExistence type="predicted"/>
<dbReference type="PANTHER" id="PTHR43037:SF1">
    <property type="entry name" value="BLL1128 PROTEIN"/>
    <property type="match status" value="1"/>
</dbReference>
<reference evidence="4 5" key="1">
    <citation type="submission" date="2017-08" db="EMBL/GenBank/DDBJ databases">
        <title>Infants hospitalized years apart are colonized by the same room-sourced microbial strains.</title>
        <authorList>
            <person name="Brooks B."/>
            <person name="Olm M.R."/>
            <person name="Firek B.A."/>
            <person name="Baker R."/>
            <person name="Thomas B.C."/>
            <person name="Morowitz M.J."/>
            <person name="Banfield J.F."/>
        </authorList>
    </citation>
    <scope>NUCLEOTIDE SEQUENCE [LARGE SCALE GENOMIC DNA]</scope>
    <source>
        <strain evidence="4">S2_005_003_R2_42</strain>
    </source>
</reference>
<keyword evidence="1 2" id="KW-0732">Signal</keyword>
<dbReference type="InterPro" id="IPR050955">
    <property type="entry name" value="Plant_Biomass_Hydrol_Est"/>
</dbReference>
<protein>
    <recommendedName>
        <fullName evidence="3">Malectin domain-containing protein</fullName>
    </recommendedName>
</protein>
<comment type="caution">
    <text evidence="4">The sequence shown here is derived from an EMBL/GenBank/DDBJ whole genome shotgun (WGS) entry which is preliminary data.</text>
</comment>